<dbReference type="NCBIfam" id="NF004837">
    <property type="entry name" value="PRK06187.1"/>
    <property type="match status" value="1"/>
</dbReference>
<reference evidence="7 8" key="1">
    <citation type="submission" date="2018-06" db="EMBL/GenBank/DDBJ databases">
        <title>Spirosoma sp. HMF3257 Genome sequencing and assembly.</title>
        <authorList>
            <person name="Kang H."/>
            <person name="Cha I."/>
            <person name="Kim H."/>
            <person name="Kang J."/>
            <person name="Joh K."/>
        </authorList>
    </citation>
    <scope>NUCLEOTIDE SEQUENCE [LARGE SCALE GENOMIC DNA]</scope>
    <source>
        <strain evidence="7 8">HMF3257</strain>
    </source>
</reference>
<keyword evidence="8" id="KW-1185">Reference proteome</keyword>
<dbReference type="InterPro" id="IPR000873">
    <property type="entry name" value="AMP-dep_synth/lig_dom"/>
</dbReference>
<dbReference type="InterPro" id="IPR025110">
    <property type="entry name" value="AMP-bd_C"/>
</dbReference>
<comment type="similarity">
    <text evidence="1">Belongs to the ATP-dependent AMP-binding enzyme family.</text>
</comment>
<dbReference type="RefSeq" id="WP_111348812.1">
    <property type="nucleotide sequence ID" value="NZ_QLII01000001.1"/>
</dbReference>
<dbReference type="GO" id="GO:0006631">
    <property type="term" value="P:fatty acid metabolic process"/>
    <property type="evidence" value="ECO:0007669"/>
    <property type="project" value="UniProtKB-KW"/>
</dbReference>
<organism evidence="7 8">
    <name type="scientific">Spirosoma telluris</name>
    <dbReference type="NCBI Taxonomy" id="2183553"/>
    <lineage>
        <taxon>Bacteria</taxon>
        <taxon>Pseudomonadati</taxon>
        <taxon>Bacteroidota</taxon>
        <taxon>Cytophagia</taxon>
        <taxon>Cytophagales</taxon>
        <taxon>Cytophagaceae</taxon>
        <taxon>Spirosoma</taxon>
    </lineage>
</organism>
<comment type="caution">
    <text evidence="7">The sequence shown here is derived from an EMBL/GenBank/DDBJ whole genome shotgun (WGS) entry which is preliminary data.</text>
</comment>
<evidence type="ECO:0000256" key="4">
    <source>
        <dbReference type="ARBA" id="ARBA00023098"/>
    </source>
</evidence>
<feature type="domain" description="AMP-binding enzyme C-terminal" evidence="6">
    <location>
        <begin position="466"/>
        <end position="545"/>
    </location>
</feature>
<dbReference type="InterPro" id="IPR045851">
    <property type="entry name" value="AMP-bd_C_sf"/>
</dbReference>
<evidence type="ECO:0000259" key="6">
    <source>
        <dbReference type="Pfam" id="PF13193"/>
    </source>
</evidence>
<dbReference type="Proteomes" id="UP000249016">
    <property type="component" value="Unassembled WGS sequence"/>
</dbReference>
<sequence length="562" mass="63047">MIPTKLIPRTAEASEPPLLIKSLLAQSLKYEPQREIVYRDLFRMNYVEFNQRVRRLANVLAELGVKPGDTVAVLDWDSHRYLECFFGVTSAGAILHTVNVRLSPAQILYTMNHAEDKVVLIHEDFLPILTAIKDQLTTVDKFVVLSDKVYGETAPDVLSGIADYFSGEYEALLKEASSDYDFPDFDENTWATTFYTTGTTGNPKGVYFSHRQLFMHTMGLLTYIIGYEAMPFKGSTDVYMPITPMFHVHAWGFPFLATMMSAKQVYPGRYEPELLLKLLIKEGVTLSHCVPTILNMLVSSPAAQKFRDNLSRWKVLIGGSALTKGLAQAATDLGITVMSGYGMSETAPVMAVGYLNEQEQQLPKEDQLELRTRAGRISPFIEMRLMDDEGNFVPHDGHSLGEIVARGPWLTQGYYNDPERGAELWKGGWLHTGDVASISPDYWVMIADRTKDVIKTGGEWVSSLDMENILSQVEGVAESAVIGLPDARWGERPHALIVQKPGYNLTAEAIKSGLKDQVERGELHKWYVPDRILFVPEIPKTSVGKIDKKRIRSEMKEQILTS</sequence>
<dbReference type="PANTHER" id="PTHR43859">
    <property type="entry name" value="ACYL-ACTIVATING ENZYME"/>
    <property type="match status" value="1"/>
</dbReference>
<evidence type="ECO:0000259" key="5">
    <source>
        <dbReference type="Pfam" id="PF00501"/>
    </source>
</evidence>
<dbReference type="GO" id="GO:0016874">
    <property type="term" value="F:ligase activity"/>
    <property type="evidence" value="ECO:0007669"/>
    <property type="project" value="UniProtKB-KW"/>
</dbReference>
<protein>
    <submittedName>
        <fullName evidence="7">Fatty acid--CoA ligase</fullName>
    </submittedName>
</protein>
<dbReference type="Pfam" id="PF13193">
    <property type="entry name" value="AMP-binding_C"/>
    <property type="match status" value="1"/>
</dbReference>
<dbReference type="AlphaFoldDB" id="A0A327NT89"/>
<evidence type="ECO:0000313" key="7">
    <source>
        <dbReference type="EMBL" id="RAI77793.1"/>
    </source>
</evidence>
<dbReference type="PANTHER" id="PTHR43859:SF4">
    <property type="entry name" value="BUTANOATE--COA LIGASE AAE1-RELATED"/>
    <property type="match status" value="1"/>
</dbReference>
<proteinExistence type="inferred from homology"/>
<evidence type="ECO:0000256" key="2">
    <source>
        <dbReference type="ARBA" id="ARBA00022598"/>
    </source>
</evidence>
<evidence type="ECO:0000256" key="1">
    <source>
        <dbReference type="ARBA" id="ARBA00006432"/>
    </source>
</evidence>
<dbReference type="SUPFAM" id="SSF56801">
    <property type="entry name" value="Acetyl-CoA synthetase-like"/>
    <property type="match status" value="1"/>
</dbReference>
<dbReference type="Pfam" id="PF00501">
    <property type="entry name" value="AMP-binding"/>
    <property type="match status" value="1"/>
</dbReference>
<dbReference type="FunFam" id="3.30.300.30:FF:000008">
    <property type="entry name" value="2,3-dihydroxybenzoate-AMP ligase"/>
    <property type="match status" value="1"/>
</dbReference>
<dbReference type="EMBL" id="QLII01000001">
    <property type="protein sequence ID" value="RAI77793.1"/>
    <property type="molecule type" value="Genomic_DNA"/>
</dbReference>
<dbReference type="Gene3D" id="3.40.50.12780">
    <property type="entry name" value="N-terminal domain of ligase-like"/>
    <property type="match status" value="1"/>
</dbReference>
<keyword evidence="2 7" id="KW-0436">Ligase</keyword>
<name>A0A327NT89_9BACT</name>
<dbReference type="InterPro" id="IPR042099">
    <property type="entry name" value="ANL_N_sf"/>
</dbReference>
<dbReference type="Gene3D" id="3.30.300.30">
    <property type="match status" value="1"/>
</dbReference>
<gene>
    <name evidence="7" type="ORF">HMF3257_33235</name>
</gene>
<evidence type="ECO:0000313" key="8">
    <source>
        <dbReference type="Proteomes" id="UP000249016"/>
    </source>
</evidence>
<accession>A0A327NT89</accession>
<keyword evidence="3" id="KW-0276">Fatty acid metabolism</keyword>
<feature type="domain" description="AMP-dependent synthetase/ligase" evidence="5">
    <location>
        <begin position="28"/>
        <end position="415"/>
    </location>
</feature>
<evidence type="ECO:0000256" key="3">
    <source>
        <dbReference type="ARBA" id="ARBA00022832"/>
    </source>
</evidence>
<keyword evidence="4" id="KW-0443">Lipid metabolism</keyword>
<dbReference type="OrthoDB" id="9778383at2"/>